<keyword evidence="5" id="KW-0597">Phosphoprotein</keyword>
<dbReference type="SMART" id="SM00448">
    <property type="entry name" value="REC"/>
    <property type="match status" value="1"/>
</dbReference>
<dbReference type="PROSITE" id="PS50045">
    <property type="entry name" value="SIGMA54_INTERACT_4"/>
    <property type="match status" value="1"/>
</dbReference>
<protein>
    <submittedName>
        <fullName evidence="9">Sigma-54 dependent transcriptional regulator</fullName>
    </submittedName>
</protein>
<gene>
    <name evidence="9" type="ORF">RT723_00895</name>
</gene>
<evidence type="ECO:0000256" key="1">
    <source>
        <dbReference type="ARBA" id="ARBA00022741"/>
    </source>
</evidence>
<dbReference type="PROSITE" id="PS00688">
    <property type="entry name" value="SIGMA54_INTERACT_3"/>
    <property type="match status" value="1"/>
</dbReference>
<name>A0ABU3QVX6_9GAMM</name>
<evidence type="ECO:0000313" key="10">
    <source>
        <dbReference type="Proteomes" id="UP001257914"/>
    </source>
</evidence>
<keyword evidence="1" id="KW-0547">Nucleotide-binding</keyword>
<feature type="coiled-coil region" evidence="6">
    <location>
        <begin position="116"/>
        <end position="143"/>
    </location>
</feature>
<dbReference type="Pfam" id="PF00158">
    <property type="entry name" value="Sigma54_activat"/>
    <property type="match status" value="1"/>
</dbReference>
<keyword evidence="2" id="KW-0067">ATP-binding</keyword>
<dbReference type="PANTHER" id="PTHR32071:SF113">
    <property type="entry name" value="ALGINATE BIOSYNTHESIS TRANSCRIPTIONAL REGULATORY PROTEIN ALGB"/>
    <property type="match status" value="1"/>
</dbReference>
<feature type="modified residue" description="4-aspartylphosphate" evidence="5">
    <location>
        <position position="56"/>
    </location>
</feature>
<dbReference type="InterPro" id="IPR003593">
    <property type="entry name" value="AAA+_ATPase"/>
</dbReference>
<keyword evidence="10" id="KW-1185">Reference proteome</keyword>
<dbReference type="InterPro" id="IPR025944">
    <property type="entry name" value="Sigma_54_int_dom_CS"/>
</dbReference>
<evidence type="ECO:0000256" key="5">
    <source>
        <dbReference type="PROSITE-ProRule" id="PRU00169"/>
    </source>
</evidence>
<dbReference type="Pfam" id="PF02954">
    <property type="entry name" value="HTH_8"/>
    <property type="match status" value="1"/>
</dbReference>
<dbReference type="EMBL" id="JAWCUA010000001">
    <property type="protein sequence ID" value="MDU0111587.1"/>
    <property type="molecule type" value="Genomic_DNA"/>
</dbReference>
<feature type="domain" description="Response regulatory" evidence="8">
    <location>
        <begin position="2"/>
        <end position="121"/>
    </location>
</feature>
<dbReference type="PANTHER" id="PTHR32071">
    <property type="entry name" value="TRANSCRIPTIONAL REGULATORY PROTEIN"/>
    <property type="match status" value="1"/>
</dbReference>
<sequence length="458" mass="51464">MHVLLVEDEQDQRELVANILEVNDIKVTQADSVESAIVSLKNLVKQNTLPDVIFSDWKLGTLTGISLLEYVRNNSLNIGFVVATAYGSVKHAIEAIEKGADDYLSKPFQSQELLLAISKANTAKSLREQNQSLEKQLTEQQNMVDLVGNAPCMQQVYERIKRVSNTNATVMITGESGTGKELAARALHQLSDRKNNSFIAINCGAIPESLAEAELFGAEKGAFTGAIAQKIGKIEAAHQGTLFLDEIGELPILLQAKLLRFLQEGVITRLGSNDEIQVDARVIAATHRDIPTQISKQEFREDLYYRLNVVPLRMPSLKERPEDIPKLILHFINKFEQQYGGQSAKLSAPTKKLLLDHDWPGNVRELSNKLERFVLLGDEQELIEDLTRQETNSTNFDTNMPQQNGEFNIPENGMNWDDFEKQVLQQALLKTKNNKTKAAKLLGMGYKQFLYRIEKFEL</sequence>
<dbReference type="InterPro" id="IPR002078">
    <property type="entry name" value="Sigma_54_int"/>
</dbReference>
<evidence type="ECO:0000259" key="8">
    <source>
        <dbReference type="PROSITE" id="PS50110"/>
    </source>
</evidence>
<reference evidence="9 10" key="1">
    <citation type="submission" date="2023-10" db="EMBL/GenBank/DDBJ databases">
        <title>Psychrosphaera aquimaarina strain SW33 isolated from seawater.</title>
        <authorList>
            <person name="Bayburt H."/>
            <person name="Kim J.M."/>
            <person name="Choi B.J."/>
            <person name="Jeon C.O."/>
        </authorList>
    </citation>
    <scope>NUCLEOTIDE SEQUENCE [LARGE SCALE GENOMIC DNA]</scope>
    <source>
        <strain evidence="9 10">KCTC 52743</strain>
    </source>
</reference>
<evidence type="ECO:0000256" key="4">
    <source>
        <dbReference type="ARBA" id="ARBA00023163"/>
    </source>
</evidence>
<evidence type="ECO:0000259" key="7">
    <source>
        <dbReference type="PROSITE" id="PS50045"/>
    </source>
</evidence>
<comment type="caution">
    <text evidence="9">The sequence shown here is derived from an EMBL/GenBank/DDBJ whole genome shotgun (WGS) entry which is preliminary data.</text>
</comment>
<dbReference type="Pfam" id="PF25601">
    <property type="entry name" value="AAA_lid_14"/>
    <property type="match status" value="1"/>
</dbReference>
<organism evidence="9 10">
    <name type="scientific">Psychrosphaera aquimarina</name>
    <dbReference type="NCBI Taxonomy" id="2044854"/>
    <lineage>
        <taxon>Bacteria</taxon>
        <taxon>Pseudomonadati</taxon>
        <taxon>Pseudomonadota</taxon>
        <taxon>Gammaproteobacteria</taxon>
        <taxon>Alteromonadales</taxon>
        <taxon>Pseudoalteromonadaceae</taxon>
        <taxon>Psychrosphaera</taxon>
    </lineage>
</organism>
<evidence type="ECO:0000256" key="2">
    <source>
        <dbReference type="ARBA" id="ARBA00022840"/>
    </source>
</evidence>
<keyword evidence="3" id="KW-0805">Transcription regulation</keyword>
<dbReference type="CDD" id="cd00156">
    <property type="entry name" value="REC"/>
    <property type="match status" value="1"/>
</dbReference>
<dbReference type="PROSITE" id="PS50110">
    <property type="entry name" value="RESPONSE_REGULATORY"/>
    <property type="match status" value="1"/>
</dbReference>
<dbReference type="InterPro" id="IPR002197">
    <property type="entry name" value="HTH_Fis"/>
</dbReference>
<evidence type="ECO:0000313" key="9">
    <source>
        <dbReference type="EMBL" id="MDU0111587.1"/>
    </source>
</evidence>
<keyword evidence="4" id="KW-0804">Transcription</keyword>
<proteinExistence type="predicted"/>
<dbReference type="RefSeq" id="WP_216055612.1">
    <property type="nucleotide sequence ID" value="NZ_JAWCUA010000001.1"/>
</dbReference>
<accession>A0ABU3QVX6</accession>
<dbReference type="SMART" id="SM00382">
    <property type="entry name" value="AAA"/>
    <property type="match status" value="1"/>
</dbReference>
<feature type="domain" description="Sigma-54 factor interaction" evidence="7">
    <location>
        <begin position="146"/>
        <end position="375"/>
    </location>
</feature>
<dbReference type="Proteomes" id="UP001257914">
    <property type="component" value="Unassembled WGS sequence"/>
</dbReference>
<keyword evidence="6" id="KW-0175">Coiled coil</keyword>
<dbReference type="InterPro" id="IPR058031">
    <property type="entry name" value="AAA_lid_NorR"/>
</dbReference>
<dbReference type="CDD" id="cd00009">
    <property type="entry name" value="AAA"/>
    <property type="match status" value="1"/>
</dbReference>
<evidence type="ECO:0000256" key="6">
    <source>
        <dbReference type="SAM" id="Coils"/>
    </source>
</evidence>
<dbReference type="Pfam" id="PF00072">
    <property type="entry name" value="Response_reg"/>
    <property type="match status" value="1"/>
</dbReference>
<evidence type="ECO:0000256" key="3">
    <source>
        <dbReference type="ARBA" id="ARBA00023015"/>
    </source>
</evidence>
<dbReference type="InterPro" id="IPR001789">
    <property type="entry name" value="Sig_transdc_resp-reg_receiver"/>
</dbReference>